<reference evidence="10 11" key="1">
    <citation type="journal article" date="2016" name="Antonie Van Leeuwenhoek">
        <title>Bacillus depressus sp. nov., isolated from soil of a sunflower field.</title>
        <authorList>
            <person name="Wei X."/>
            <person name="Xin D."/>
            <person name="Xin Y."/>
            <person name="Zhang H."/>
            <person name="Wang T."/>
            <person name="Zhang J."/>
        </authorList>
    </citation>
    <scope>NUCLEOTIDE SEQUENCE [LARGE SCALE GENOMIC DNA]</scope>
    <source>
        <strain evidence="10 11">BZ1</strain>
    </source>
</reference>
<accession>A0A6L3VA09</accession>
<evidence type="ECO:0000256" key="4">
    <source>
        <dbReference type="ARBA" id="ARBA00022801"/>
    </source>
</evidence>
<dbReference type="Pfam" id="PF14559">
    <property type="entry name" value="TPR_19"/>
    <property type="match status" value="1"/>
</dbReference>
<dbReference type="SMART" id="SM00028">
    <property type="entry name" value="TPR"/>
    <property type="match status" value="2"/>
</dbReference>
<evidence type="ECO:0000256" key="7">
    <source>
        <dbReference type="PROSITE-ProRule" id="PRU00339"/>
    </source>
</evidence>
<protein>
    <submittedName>
        <fullName evidence="10">Rhomboid family intramembrane serine protease</fullName>
    </submittedName>
</protein>
<sequence length="510" mass="58926">MNLQEDYLFWRLAHYFITDQEYRIIQLSEQHQELWLEKMENKKAPVIRLLRYNLDWSNWMQKDIEHIAVNGERIRKQLRRGEMNVLNLYISAFPPVDDYEFRIEKPFIPQENEKTKVNSIIFERNNYDEGFSKLSTIFHTPISFTVNSEEYTEHEVDTVKLAALSEASNRSKKEQSFFQHGKPLFTYMFMIIQVAMFLLLEWKGGSTNSSTLIQYGAKFNPLILEGEWWRFFTPIFLHIGILHLLMNTLALYYLGTTVERIYGNIRFLLIYLLAGFFGSLASFIFSPTLSAGASGAIFGCFGALLYFGVINPRLFFRTLGLNIIVILVINLIFGFTMSNIDNAGHIGGLIGGFLATGIVHFPKQKKPFLQIIFLIIAGVTITGLLKYGYSEPGNVVNEKSALIMAAEYMKKEDYNQIKSLLHPFADEGSATAETYFLLSYAEIKTNELENAKEHLHLAIETRKDFHEAYYNLALIYIQEGNMKEAKKLAEKAIELMPREENYQNLLQQIK</sequence>
<dbReference type="InterPro" id="IPR035952">
    <property type="entry name" value="Rhomboid-like_sf"/>
</dbReference>
<keyword evidence="11" id="KW-1185">Reference proteome</keyword>
<dbReference type="InterPro" id="IPR011990">
    <property type="entry name" value="TPR-like_helical_dom_sf"/>
</dbReference>
<comment type="similarity">
    <text evidence="2">Belongs to the peptidase S54 family.</text>
</comment>
<keyword evidence="4" id="KW-0378">Hydrolase</keyword>
<dbReference type="InterPro" id="IPR022764">
    <property type="entry name" value="Peptidase_S54_rhomboid_dom"/>
</dbReference>
<name>A0A6L3VA09_9BACI</name>
<comment type="caution">
    <text evidence="10">The sequence shown here is derived from an EMBL/GenBank/DDBJ whole genome shotgun (WGS) entry which is preliminary data.</text>
</comment>
<evidence type="ECO:0000256" key="5">
    <source>
        <dbReference type="ARBA" id="ARBA00022989"/>
    </source>
</evidence>
<keyword evidence="10" id="KW-0645">Protease</keyword>
<dbReference type="PROSITE" id="PS50293">
    <property type="entry name" value="TPR_REGION"/>
    <property type="match status" value="1"/>
</dbReference>
<dbReference type="SUPFAM" id="SSF48452">
    <property type="entry name" value="TPR-like"/>
    <property type="match status" value="1"/>
</dbReference>
<feature type="transmembrane region" description="Helical" evidence="8">
    <location>
        <begin position="267"/>
        <end position="285"/>
    </location>
</feature>
<dbReference type="Pfam" id="PF01694">
    <property type="entry name" value="Rhomboid"/>
    <property type="match status" value="1"/>
</dbReference>
<gene>
    <name evidence="10" type="ORF">F7731_02850</name>
</gene>
<evidence type="ECO:0000259" key="9">
    <source>
        <dbReference type="Pfam" id="PF01694"/>
    </source>
</evidence>
<feature type="transmembrane region" description="Helical" evidence="8">
    <location>
        <begin position="235"/>
        <end position="255"/>
    </location>
</feature>
<dbReference type="Proteomes" id="UP000481030">
    <property type="component" value="Unassembled WGS sequence"/>
</dbReference>
<feature type="transmembrane region" description="Helical" evidence="8">
    <location>
        <begin position="343"/>
        <end position="361"/>
    </location>
</feature>
<feature type="domain" description="Peptidase S54 rhomboid" evidence="9">
    <location>
        <begin position="226"/>
        <end position="359"/>
    </location>
</feature>
<evidence type="ECO:0000256" key="6">
    <source>
        <dbReference type="ARBA" id="ARBA00023136"/>
    </source>
</evidence>
<dbReference type="Gene3D" id="1.20.1540.10">
    <property type="entry name" value="Rhomboid-like"/>
    <property type="match status" value="1"/>
</dbReference>
<proteinExistence type="inferred from homology"/>
<dbReference type="GO" id="GO:0006508">
    <property type="term" value="P:proteolysis"/>
    <property type="evidence" value="ECO:0007669"/>
    <property type="project" value="UniProtKB-KW"/>
</dbReference>
<dbReference type="PROSITE" id="PS50005">
    <property type="entry name" value="TPR"/>
    <property type="match status" value="1"/>
</dbReference>
<dbReference type="AlphaFoldDB" id="A0A6L3VA09"/>
<feature type="transmembrane region" description="Helical" evidence="8">
    <location>
        <begin position="368"/>
        <end position="389"/>
    </location>
</feature>
<keyword evidence="3 8" id="KW-0812">Transmembrane</keyword>
<keyword evidence="5 8" id="KW-1133">Transmembrane helix</keyword>
<evidence type="ECO:0000256" key="2">
    <source>
        <dbReference type="ARBA" id="ARBA00009045"/>
    </source>
</evidence>
<feature type="transmembrane region" description="Helical" evidence="8">
    <location>
        <begin position="319"/>
        <end position="337"/>
    </location>
</feature>
<dbReference type="Gene3D" id="1.25.40.10">
    <property type="entry name" value="Tetratricopeptide repeat domain"/>
    <property type="match status" value="1"/>
</dbReference>
<dbReference type="InterPro" id="IPR050925">
    <property type="entry name" value="Rhomboid_protease_S54"/>
</dbReference>
<evidence type="ECO:0000313" key="10">
    <source>
        <dbReference type="EMBL" id="KAB2338516.1"/>
    </source>
</evidence>
<organism evidence="10 11">
    <name type="scientific">Cytobacillus depressus</name>
    <dbReference type="NCBI Taxonomy" id="1602942"/>
    <lineage>
        <taxon>Bacteria</taxon>
        <taxon>Bacillati</taxon>
        <taxon>Bacillota</taxon>
        <taxon>Bacilli</taxon>
        <taxon>Bacillales</taxon>
        <taxon>Bacillaceae</taxon>
        <taxon>Cytobacillus</taxon>
    </lineage>
</organism>
<dbReference type="PANTHER" id="PTHR43731:SF14">
    <property type="entry name" value="PRESENILIN-ASSOCIATED RHOMBOID-LIKE PROTEIN, MITOCHONDRIAL"/>
    <property type="match status" value="1"/>
</dbReference>
<keyword evidence="7" id="KW-0802">TPR repeat</keyword>
<evidence type="ECO:0000256" key="3">
    <source>
        <dbReference type="ARBA" id="ARBA00022692"/>
    </source>
</evidence>
<comment type="subcellular location">
    <subcellularLocation>
        <location evidence="1">Membrane</location>
        <topology evidence="1">Multi-pass membrane protein</topology>
    </subcellularLocation>
</comment>
<dbReference type="SUPFAM" id="SSF144091">
    <property type="entry name" value="Rhomboid-like"/>
    <property type="match status" value="1"/>
</dbReference>
<feature type="transmembrane region" description="Helical" evidence="8">
    <location>
        <begin position="184"/>
        <end position="202"/>
    </location>
</feature>
<keyword evidence="6 8" id="KW-0472">Membrane</keyword>
<dbReference type="InterPro" id="IPR019734">
    <property type="entry name" value="TPR_rpt"/>
</dbReference>
<evidence type="ECO:0000313" key="11">
    <source>
        <dbReference type="Proteomes" id="UP000481030"/>
    </source>
</evidence>
<dbReference type="EMBL" id="WBOS01000001">
    <property type="protein sequence ID" value="KAB2338516.1"/>
    <property type="molecule type" value="Genomic_DNA"/>
</dbReference>
<dbReference type="PANTHER" id="PTHR43731">
    <property type="entry name" value="RHOMBOID PROTEASE"/>
    <property type="match status" value="1"/>
</dbReference>
<dbReference type="RefSeq" id="WP_151533255.1">
    <property type="nucleotide sequence ID" value="NZ_WBOS01000001.1"/>
</dbReference>
<feature type="repeat" description="TPR" evidence="7">
    <location>
        <begin position="466"/>
        <end position="499"/>
    </location>
</feature>
<evidence type="ECO:0000256" key="8">
    <source>
        <dbReference type="SAM" id="Phobius"/>
    </source>
</evidence>
<evidence type="ECO:0000256" key="1">
    <source>
        <dbReference type="ARBA" id="ARBA00004141"/>
    </source>
</evidence>
<dbReference type="GO" id="GO:0016020">
    <property type="term" value="C:membrane"/>
    <property type="evidence" value="ECO:0007669"/>
    <property type="project" value="UniProtKB-SubCell"/>
</dbReference>
<dbReference type="OrthoDB" id="9813074at2"/>
<feature type="transmembrane region" description="Helical" evidence="8">
    <location>
        <begin position="291"/>
        <end position="307"/>
    </location>
</feature>
<dbReference type="GO" id="GO:0004252">
    <property type="term" value="F:serine-type endopeptidase activity"/>
    <property type="evidence" value="ECO:0007669"/>
    <property type="project" value="InterPro"/>
</dbReference>